<protein>
    <submittedName>
        <fullName evidence="1">Uncharacterized protein</fullName>
    </submittedName>
</protein>
<dbReference type="Proteomes" id="UP000193067">
    <property type="component" value="Unassembled WGS sequence"/>
</dbReference>
<proteinExistence type="predicted"/>
<dbReference type="OrthoDB" id="3199698at2759"/>
<accession>A0A1Y2IBU9</accession>
<dbReference type="Pfam" id="PF18759">
    <property type="entry name" value="Plavaka"/>
    <property type="match status" value="1"/>
</dbReference>
<sequence length="877" mass="99516">FLTGRPCDEYGTFLPEGTPPPPRTGTAYGDWSPFRDRIEFELAEFLFKHVQMSEKNISTLMYLWAADIIRHGGQGPPFADHADMYATIDAIAVGDVPWQGLRVSYRGPRPDQDVPSWMEEAHEVWYRDPRQIALRMLANPDFDGEFDYAPYREYTRDGDRRYCNYMSGNWAWRQADMILEDHPDADGAVFVPIILGSDKTTVSVATGQNDYYPLYMSIGNIHNNVRRAHRDSVVLIGFLAIPRVDRKHADTPAFRRFRRQLLHTSISAILQPFKPGMIHPEIARCPDSHFRKVIWGIGAYIADYLEQVVIACIVQGWCPTCLKPSGNLDAPESGDKRSRSHTDALVRTFDPAILWDDYGVLHDVFPFTNDFPRADIHELLSGDLLHQLIKGTFKDHLVTWVGEYLTLTYGEARGKELLDEIDRRLSLVPPFPGLRHFKQGRDFKQWTGDDSKALMKIYLPAIAQVLPPRIVRAISAFIEACYICRRNVVHESDLRGSFALARQDFHRHRAVFKETGVRPSGFSLPRQHSLEHYDQHIRNFGAPNGLCTSITEAKHIKAVKEPWRRSNRYEPLGQMLLTNQRLDKLAAARADFTARGMLSGTCSAQYSCSANLDGEEGMDLDAEASDDDDYDQDFEGEDSGVVSGPRLSGFVVLPQKPQRHYPGRLIELAHHVGIPNLPLLVARFLYQQSHPHDELPEDEDLPPCPNSRVRVFHSAVATFYAPSDPSGVGGMRREHIRATPSWRKGPPRYDCVFIGKDPNAPGFRSLHAARARLFFSIQDACGSSQWVPCALVEWFSPVGDAPDEDTRLWVVEPDYDINGQRGRDVVHLQTLLRAAHLIPVFGEDPIPPQLRQHESLDSFRAFYINKFADHHAHEIAF</sequence>
<evidence type="ECO:0000313" key="1">
    <source>
        <dbReference type="EMBL" id="OSC97902.1"/>
    </source>
</evidence>
<keyword evidence="2" id="KW-1185">Reference proteome</keyword>
<dbReference type="STRING" id="1353009.A0A1Y2IBU9"/>
<dbReference type="InterPro" id="IPR041078">
    <property type="entry name" value="Plavaka"/>
</dbReference>
<organism evidence="1 2">
    <name type="scientific">Trametes coccinea (strain BRFM310)</name>
    <name type="common">Pycnoporus coccineus</name>
    <dbReference type="NCBI Taxonomy" id="1353009"/>
    <lineage>
        <taxon>Eukaryota</taxon>
        <taxon>Fungi</taxon>
        <taxon>Dikarya</taxon>
        <taxon>Basidiomycota</taxon>
        <taxon>Agaricomycotina</taxon>
        <taxon>Agaricomycetes</taxon>
        <taxon>Polyporales</taxon>
        <taxon>Polyporaceae</taxon>
        <taxon>Trametes</taxon>
    </lineage>
</organism>
<evidence type="ECO:0000313" key="2">
    <source>
        <dbReference type="Proteomes" id="UP000193067"/>
    </source>
</evidence>
<gene>
    <name evidence="1" type="ORF">PYCCODRAFT_1376275</name>
</gene>
<name>A0A1Y2IBU9_TRAC3</name>
<reference evidence="1 2" key="1">
    <citation type="journal article" date="2015" name="Biotechnol. Biofuels">
        <title>Enhanced degradation of softwood versus hardwood by the white-rot fungus Pycnoporus coccineus.</title>
        <authorList>
            <person name="Couturier M."/>
            <person name="Navarro D."/>
            <person name="Chevret D."/>
            <person name="Henrissat B."/>
            <person name="Piumi F."/>
            <person name="Ruiz-Duenas F.J."/>
            <person name="Martinez A.T."/>
            <person name="Grigoriev I.V."/>
            <person name="Riley R."/>
            <person name="Lipzen A."/>
            <person name="Berrin J.G."/>
            <person name="Master E.R."/>
            <person name="Rosso M.N."/>
        </authorList>
    </citation>
    <scope>NUCLEOTIDE SEQUENCE [LARGE SCALE GENOMIC DNA]</scope>
    <source>
        <strain evidence="1 2">BRFM310</strain>
    </source>
</reference>
<dbReference type="EMBL" id="KZ084145">
    <property type="protein sequence ID" value="OSC97902.1"/>
    <property type="molecule type" value="Genomic_DNA"/>
</dbReference>
<dbReference type="AlphaFoldDB" id="A0A1Y2IBU9"/>
<feature type="non-terminal residue" evidence="1">
    <location>
        <position position="1"/>
    </location>
</feature>